<keyword evidence="8" id="KW-0812">Transmembrane</keyword>
<dbReference type="PROSITE" id="PS50885">
    <property type="entry name" value="HAMP"/>
    <property type="match status" value="1"/>
</dbReference>
<comment type="catalytic activity">
    <reaction evidence="1">
        <text>ATP + protein L-histidine = ADP + protein N-phospho-L-histidine.</text>
        <dbReference type="EC" id="2.7.13.3"/>
    </reaction>
</comment>
<evidence type="ECO:0000256" key="8">
    <source>
        <dbReference type="SAM" id="Phobius"/>
    </source>
</evidence>
<dbReference type="GO" id="GO:0000155">
    <property type="term" value="F:phosphorelay sensor kinase activity"/>
    <property type="evidence" value="ECO:0007669"/>
    <property type="project" value="InterPro"/>
</dbReference>
<evidence type="ECO:0000256" key="7">
    <source>
        <dbReference type="SAM" id="MobiDB-lite"/>
    </source>
</evidence>
<reference evidence="11 12" key="1">
    <citation type="journal article" date="2013" name="ISME J.">
        <title>By their genes ye shall know them: genomic signatures of predatory bacteria.</title>
        <authorList>
            <person name="Pasternak Z."/>
            <person name="Pietrokovski S."/>
            <person name="Rotem O."/>
            <person name="Gophna U."/>
            <person name="Lurie-Weinberger M.N."/>
            <person name="Jurkevitch E."/>
        </authorList>
    </citation>
    <scope>NUCLEOTIDE SEQUENCE [LARGE SCALE GENOMIC DNA]</scope>
    <source>
        <strain evidence="11 12">JSS</strain>
    </source>
</reference>
<evidence type="ECO:0000259" key="9">
    <source>
        <dbReference type="PROSITE" id="PS50109"/>
    </source>
</evidence>
<evidence type="ECO:0000256" key="5">
    <source>
        <dbReference type="ARBA" id="ARBA00022679"/>
    </source>
</evidence>
<dbReference type="EMBL" id="CP003537">
    <property type="protein sequence ID" value="AGH94619.1"/>
    <property type="molecule type" value="Genomic_DNA"/>
</dbReference>
<dbReference type="CDD" id="cd00082">
    <property type="entry name" value="HisKA"/>
    <property type="match status" value="1"/>
</dbReference>
<dbReference type="eggNOG" id="COG4191">
    <property type="taxonomic scope" value="Bacteria"/>
</dbReference>
<dbReference type="GO" id="GO:0016020">
    <property type="term" value="C:membrane"/>
    <property type="evidence" value="ECO:0007669"/>
    <property type="project" value="UniProtKB-SubCell"/>
</dbReference>
<dbReference type="SMART" id="SM00387">
    <property type="entry name" value="HATPase_c"/>
    <property type="match status" value="1"/>
</dbReference>
<keyword evidence="8" id="KW-0472">Membrane</keyword>
<dbReference type="InterPro" id="IPR005467">
    <property type="entry name" value="His_kinase_dom"/>
</dbReference>
<feature type="transmembrane region" description="Helical" evidence="8">
    <location>
        <begin position="291"/>
        <end position="316"/>
    </location>
</feature>
<dbReference type="InterPro" id="IPR036097">
    <property type="entry name" value="HisK_dim/P_sf"/>
</dbReference>
<evidence type="ECO:0000256" key="4">
    <source>
        <dbReference type="ARBA" id="ARBA00022553"/>
    </source>
</evidence>
<dbReference type="Gene3D" id="6.10.340.10">
    <property type="match status" value="1"/>
</dbReference>
<dbReference type="InterPro" id="IPR036890">
    <property type="entry name" value="HATPase_C_sf"/>
</dbReference>
<feature type="transmembrane region" description="Helical" evidence="8">
    <location>
        <begin position="12"/>
        <end position="36"/>
    </location>
</feature>
<dbReference type="HOGENOM" id="CLU_421317_0_0_7"/>
<evidence type="ECO:0000256" key="2">
    <source>
        <dbReference type="ARBA" id="ARBA00004370"/>
    </source>
</evidence>
<dbReference type="SMART" id="SM00304">
    <property type="entry name" value="HAMP"/>
    <property type="match status" value="1"/>
</dbReference>
<dbReference type="PANTHER" id="PTHR43065:SF50">
    <property type="entry name" value="HISTIDINE KINASE"/>
    <property type="match status" value="1"/>
</dbReference>
<evidence type="ECO:0000256" key="6">
    <source>
        <dbReference type="ARBA" id="ARBA00022777"/>
    </source>
</evidence>
<dbReference type="SUPFAM" id="SSF158472">
    <property type="entry name" value="HAMP domain-like"/>
    <property type="match status" value="1"/>
</dbReference>
<keyword evidence="12" id="KW-1185">Reference proteome</keyword>
<name>M4VNE6_9BACT</name>
<organism evidence="11 12">
    <name type="scientific">Pseudobdellovibrio exovorus JSS</name>
    <dbReference type="NCBI Taxonomy" id="1184267"/>
    <lineage>
        <taxon>Bacteria</taxon>
        <taxon>Pseudomonadati</taxon>
        <taxon>Bdellovibrionota</taxon>
        <taxon>Bdellovibrionia</taxon>
        <taxon>Bdellovibrionales</taxon>
        <taxon>Pseudobdellovibrionaceae</taxon>
        <taxon>Pseudobdellovibrio</taxon>
    </lineage>
</organism>
<dbReference type="Gene3D" id="3.30.565.10">
    <property type="entry name" value="Histidine kinase-like ATPase, C-terminal domain"/>
    <property type="match status" value="1"/>
</dbReference>
<dbReference type="PATRIC" id="fig|1184267.3.peg.403"/>
<dbReference type="EC" id="2.7.13.3" evidence="3"/>
<evidence type="ECO:0000259" key="10">
    <source>
        <dbReference type="PROSITE" id="PS50885"/>
    </source>
</evidence>
<dbReference type="SUPFAM" id="SSF55874">
    <property type="entry name" value="ATPase domain of HSP90 chaperone/DNA topoisomerase II/histidine kinase"/>
    <property type="match status" value="1"/>
</dbReference>
<dbReference type="InterPro" id="IPR003661">
    <property type="entry name" value="HisK_dim/P_dom"/>
</dbReference>
<gene>
    <name evidence="11" type="ORF">A11Q_399</name>
</gene>
<dbReference type="InterPro" id="IPR003660">
    <property type="entry name" value="HAMP_dom"/>
</dbReference>
<dbReference type="PROSITE" id="PS50109">
    <property type="entry name" value="HIS_KIN"/>
    <property type="match status" value="1"/>
</dbReference>
<dbReference type="KEGG" id="bex:A11Q_399"/>
<accession>M4VNE6</accession>
<evidence type="ECO:0000256" key="3">
    <source>
        <dbReference type="ARBA" id="ARBA00012438"/>
    </source>
</evidence>
<dbReference type="Gene3D" id="1.10.287.130">
    <property type="match status" value="1"/>
</dbReference>
<dbReference type="RefSeq" id="WP_015469109.1">
    <property type="nucleotide sequence ID" value="NC_020813.1"/>
</dbReference>
<evidence type="ECO:0000313" key="11">
    <source>
        <dbReference type="EMBL" id="AGH94619.1"/>
    </source>
</evidence>
<dbReference type="CDD" id="cd06225">
    <property type="entry name" value="HAMP"/>
    <property type="match status" value="1"/>
</dbReference>
<dbReference type="OrthoDB" id="5287368at2"/>
<protein>
    <recommendedName>
        <fullName evidence="3">histidine kinase</fullName>
        <ecNumber evidence="3">2.7.13.3</ecNumber>
    </recommendedName>
</protein>
<keyword evidence="5" id="KW-0808">Transferase</keyword>
<dbReference type="PRINTS" id="PR00344">
    <property type="entry name" value="BCTRLSENSOR"/>
</dbReference>
<keyword evidence="8" id="KW-1133">Transmembrane helix</keyword>
<evidence type="ECO:0000313" key="12">
    <source>
        <dbReference type="Proteomes" id="UP000012040"/>
    </source>
</evidence>
<dbReference type="InterPro" id="IPR003594">
    <property type="entry name" value="HATPase_dom"/>
</dbReference>
<dbReference type="Proteomes" id="UP000012040">
    <property type="component" value="Chromosome"/>
</dbReference>
<feature type="region of interest" description="Disordered" evidence="7">
    <location>
        <begin position="642"/>
        <end position="663"/>
    </location>
</feature>
<dbReference type="SUPFAM" id="SSF47384">
    <property type="entry name" value="Homodimeric domain of signal transducing histidine kinase"/>
    <property type="match status" value="1"/>
</dbReference>
<dbReference type="Pfam" id="PF02518">
    <property type="entry name" value="HATPase_c"/>
    <property type="match status" value="1"/>
</dbReference>
<proteinExistence type="predicted"/>
<dbReference type="Pfam" id="PF00672">
    <property type="entry name" value="HAMP"/>
    <property type="match status" value="1"/>
</dbReference>
<feature type="domain" description="HAMP" evidence="10">
    <location>
        <begin position="313"/>
        <end position="365"/>
    </location>
</feature>
<evidence type="ECO:0000256" key="1">
    <source>
        <dbReference type="ARBA" id="ARBA00000085"/>
    </source>
</evidence>
<sequence>MKIKNPFRFSSLRSVLITWFFVFSILPLVLISWYSLRQFQQAIESEQLQRLQSNGREVAVIVSDYYQQLKNNQEALASSSQFVEALVQSNRRFLKDFSYAGLSLSFLNSASLYSPSGQKLLILNRDRQNNLQSQFIFSEDQVLREDEVKHLANQDELGTVVESNTDGLTLVLLSKFKNTEGEIQGYIEQRIDLKSLFLMRVKNKIKSELFLLDNSQNKILASTFYLPNADIRSLVQQGQSLHDEDQILNIKSQDTPYGFIIQPLLWDKSVFFLGIGMSKKGSLEVLQNINVAFIGVISLVALFLIITIVISTTVLLRPINELIDGLQAFDKTEKPIQLAVKNKTEIGRLTRTFNQMSYKIYRAKHDLRKKIKELEKANLNLKAAQAKLVHSAKMTSLGQLVAGVAHELNNPIGFIYSNTGHLKDYSQKLFKIIDEIEQNPEKINEIKQAYDYEYIKKDLPLLIRSCEDGAQRTRDIVVGLRNFSRLDESQLKEVDLREALDTTLEILGGEIKNRIKIIKNYETVPPIWCYASQINQVLVNILANAAQAIEGNGRIWIHLSAQKATPEKPRHIRLSIQDSGAGIPREVVEKIFEPFFTTKDVGQGTGLGLSISYGIVQNHGGDIQVKSQQGKGTEFIVTLPLRPPQTKPPSARLKMGKDDKTKF</sequence>
<feature type="domain" description="Histidine kinase" evidence="9">
    <location>
        <begin position="403"/>
        <end position="643"/>
    </location>
</feature>
<dbReference type="STRING" id="1184267.A11Q_399"/>
<dbReference type="PANTHER" id="PTHR43065">
    <property type="entry name" value="SENSOR HISTIDINE KINASE"/>
    <property type="match status" value="1"/>
</dbReference>
<keyword evidence="4" id="KW-0597">Phosphoprotein</keyword>
<dbReference type="AlphaFoldDB" id="M4VNE6"/>
<dbReference type="InterPro" id="IPR004358">
    <property type="entry name" value="Sig_transdc_His_kin-like_C"/>
</dbReference>
<comment type="subcellular location">
    <subcellularLocation>
        <location evidence="2">Membrane</location>
    </subcellularLocation>
</comment>
<keyword evidence="6 11" id="KW-0418">Kinase</keyword>